<accession>A0A1D6QMK1</accession>
<reference evidence="1" key="1">
    <citation type="submission" date="2015-12" db="EMBL/GenBank/DDBJ databases">
        <title>Update maize B73 reference genome by single molecule sequencing technologies.</title>
        <authorList>
            <consortium name="Maize Genome Sequencing Project"/>
            <person name="Ware D."/>
        </authorList>
    </citation>
    <scope>NUCLEOTIDE SEQUENCE</scope>
    <source>
        <tissue evidence="1">Seedling</tissue>
    </source>
</reference>
<sequence>MPQIPPPASTSAGDAAGGDTIFFVGTTAGVCGPIRPVEQMARWSTAAVCATGGAAITSIGAGEGAGVGGSSPRFKIRTSSMTRRRLGFSLDL</sequence>
<organism evidence="1">
    <name type="scientific">Zea mays</name>
    <name type="common">Maize</name>
    <dbReference type="NCBI Taxonomy" id="4577"/>
    <lineage>
        <taxon>Eukaryota</taxon>
        <taxon>Viridiplantae</taxon>
        <taxon>Streptophyta</taxon>
        <taxon>Embryophyta</taxon>
        <taxon>Tracheophyta</taxon>
        <taxon>Spermatophyta</taxon>
        <taxon>Magnoliopsida</taxon>
        <taxon>Liliopsida</taxon>
        <taxon>Poales</taxon>
        <taxon>Poaceae</taxon>
        <taxon>PACMAD clade</taxon>
        <taxon>Panicoideae</taxon>
        <taxon>Andropogonodae</taxon>
        <taxon>Andropogoneae</taxon>
        <taxon>Tripsacinae</taxon>
        <taxon>Zea</taxon>
    </lineage>
</organism>
<dbReference type="EMBL" id="CM000780">
    <property type="protein sequence ID" value="AQK58878.1"/>
    <property type="molecule type" value="Genomic_DNA"/>
</dbReference>
<gene>
    <name evidence="1" type="ORF">ZEAMMB73_Zm00001d053176</name>
</gene>
<protein>
    <submittedName>
        <fullName evidence="1">Uncharacterized protein</fullName>
    </submittedName>
</protein>
<dbReference type="AlphaFoldDB" id="A0A1D6QMK1"/>
<evidence type="ECO:0000313" key="1">
    <source>
        <dbReference type="EMBL" id="AQK58878.1"/>
    </source>
</evidence>
<name>A0A1D6QMK1_MAIZE</name>
<dbReference type="InParanoid" id="A0A1D6QMK1"/>
<proteinExistence type="predicted"/>